<accession>A0ABP6T652</accession>
<dbReference type="SUPFAM" id="SSF47240">
    <property type="entry name" value="Ferritin-like"/>
    <property type="match status" value="1"/>
</dbReference>
<organism evidence="2 3">
    <name type="scientific">Cryptosporangium minutisporangium</name>
    <dbReference type="NCBI Taxonomy" id="113569"/>
    <lineage>
        <taxon>Bacteria</taxon>
        <taxon>Bacillati</taxon>
        <taxon>Actinomycetota</taxon>
        <taxon>Actinomycetes</taxon>
        <taxon>Cryptosporangiales</taxon>
        <taxon>Cryptosporangiaceae</taxon>
        <taxon>Cryptosporangium</taxon>
    </lineage>
</organism>
<gene>
    <name evidence="2" type="ORF">GCM10020369_57820</name>
</gene>
<comment type="caution">
    <text evidence="2">The sequence shown here is derived from an EMBL/GenBank/DDBJ whole genome shotgun (WGS) entry which is preliminary data.</text>
</comment>
<dbReference type="InterPro" id="IPR059125">
    <property type="entry name" value="Ferritin_actino"/>
</dbReference>
<evidence type="ECO:0000313" key="3">
    <source>
        <dbReference type="Proteomes" id="UP001501676"/>
    </source>
</evidence>
<evidence type="ECO:0000313" key="2">
    <source>
        <dbReference type="EMBL" id="GAA3393199.1"/>
    </source>
</evidence>
<protein>
    <submittedName>
        <fullName evidence="2">Ferritin-like domain-containing protein</fullName>
    </submittedName>
</protein>
<dbReference type="InterPro" id="IPR009078">
    <property type="entry name" value="Ferritin-like_SF"/>
</dbReference>
<reference evidence="3" key="1">
    <citation type="journal article" date="2019" name="Int. J. Syst. Evol. Microbiol.">
        <title>The Global Catalogue of Microorganisms (GCM) 10K type strain sequencing project: providing services to taxonomists for standard genome sequencing and annotation.</title>
        <authorList>
            <consortium name="The Broad Institute Genomics Platform"/>
            <consortium name="The Broad Institute Genome Sequencing Center for Infectious Disease"/>
            <person name="Wu L."/>
            <person name="Ma J."/>
        </authorList>
    </citation>
    <scope>NUCLEOTIDE SEQUENCE [LARGE SCALE GENOMIC DNA]</scope>
    <source>
        <strain evidence="3">JCM 9458</strain>
    </source>
</reference>
<dbReference type="InterPro" id="IPR012347">
    <property type="entry name" value="Ferritin-like"/>
</dbReference>
<proteinExistence type="predicted"/>
<dbReference type="Proteomes" id="UP001501676">
    <property type="component" value="Unassembled WGS sequence"/>
</dbReference>
<dbReference type="CDD" id="cd00657">
    <property type="entry name" value="Ferritin_like"/>
    <property type="match status" value="1"/>
</dbReference>
<sequence length="246" mass="26224">MITSYLIAVEEPPLSVSGRNDASDQLSADQPVGVGPSVADLLGVLSYGALVAFDNLSVDARLAPDLRRRAALSEMAAAELVHYRRLADRLTELGADPVEAMTPFVASLDAYHESTRPRDWLEGLVKAYVGDGIADDFYREVAARLAEPDRTLVLEVLHDDRHTGFAVAEVRAAVEVDPTLAGRLGLWARRLVAEAVTQAQLVVAARPALVALVEPFESSGPAGLAALIDRLTAGHTARLNALGLKT</sequence>
<name>A0ABP6T652_9ACTN</name>
<dbReference type="Pfam" id="PF13794">
    <property type="entry name" value="MiaE_2"/>
    <property type="match status" value="1"/>
</dbReference>
<feature type="domain" description="Ferritin-like" evidence="1">
    <location>
        <begin position="37"/>
        <end position="213"/>
    </location>
</feature>
<dbReference type="Gene3D" id="1.20.1260.10">
    <property type="match status" value="1"/>
</dbReference>
<evidence type="ECO:0000259" key="1">
    <source>
        <dbReference type="Pfam" id="PF13794"/>
    </source>
</evidence>
<keyword evidence="3" id="KW-1185">Reference proteome</keyword>
<dbReference type="EMBL" id="BAAAYN010000041">
    <property type="protein sequence ID" value="GAA3393199.1"/>
    <property type="molecule type" value="Genomic_DNA"/>
</dbReference>